<dbReference type="InterPro" id="IPR050428">
    <property type="entry name" value="TCS_sensor_his_kinase"/>
</dbReference>
<dbReference type="SMART" id="SM00387">
    <property type="entry name" value="HATPase_c"/>
    <property type="match status" value="1"/>
</dbReference>
<dbReference type="PROSITE" id="PS50109">
    <property type="entry name" value="HIS_KIN"/>
    <property type="match status" value="1"/>
</dbReference>
<evidence type="ECO:0000256" key="4">
    <source>
        <dbReference type="ARBA" id="ARBA00022553"/>
    </source>
</evidence>
<dbReference type="PROSITE" id="PS50885">
    <property type="entry name" value="HAMP"/>
    <property type="match status" value="1"/>
</dbReference>
<dbReference type="Proteomes" id="UP001597124">
    <property type="component" value="Unassembled WGS sequence"/>
</dbReference>
<dbReference type="RefSeq" id="WP_381491233.1">
    <property type="nucleotide sequence ID" value="NZ_JBHTIK010000007.1"/>
</dbReference>
<dbReference type="InterPro" id="IPR036890">
    <property type="entry name" value="HATPase_C_sf"/>
</dbReference>
<dbReference type="SUPFAM" id="SSF158472">
    <property type="entry name" value="HAMP domain-like"/>
    <property type="match status" value="1"/>
</dbReference>
<dbReference type="InterPro" id="IPR005467">
    <property type="entry name" value="His_kinase_dom"/>
</dbReference>
<feature type="transmembrane region" description="Helical" evidence="11">
    <location>
        <begin position="28"/>
        <end position="50"/>
    </location>
</feature>
<dbReference type="InterPro" id="IPR003661">
    <property type="entry name" value="HisK_dim/P_dom"/>
</dbReference>
<evidence type="ECO:0000256" key="8">
    <source>
        <dbReference type="ARBA" id="ARBA00022989"/>
    </source>
</evidence>
<dbReference type="Gene3D" id="3.30.565.10">
    <property type="entry name" value="Histidine kinase-like ATPase, C-terminal domain"/>
    <property type="match status" value="1"/>
</dbReference>
<dbReference type="InterPro" id="IPR003594">
    <property type="entry name" value="HATPase_dom"/>
</dbReference>
<dbReference type="SUPFAM" id="SSF55874">
    <property type="entry name" value="ATPase domain of HSP90 chaperone/DNA topoisomerase II/histidine kinase"/>
    <property type="match status" value="1"/>
</dbReference>
<dbReference type="CDD" id="cd06225">
    <property type="entry name" value="HAMP"/>
    <property type="match status" value="1"/>
</dbReference>
<keyword evidence="4" id="KW-0597">Phosphoprotein</keyword>
<dbReference type="Pfam" id="PF13755">
    <property type="entry name" value="Sensor_TM1"/>
    <property type="match status" value="1"/>
</dbReference>
<evidence type="ECO:0000256" key="5">
    <source>
        <dbReference type="ARBA" id="ARBA00022679"/>
    </source>
</evidence>
<dbReference type="InterPro" id="IPR036097">
    <property type="entry name" value="HisK_dim/P_sf"/>
</dbReference>
<reference evidence="15" key="1">
    <citation type="journal article" date="2019" name="Int. J. Syst. Evol. Microbiol.">
        <title>The Global Catalogue of Microorganisms (GCM) 10K type strain sequencing project: providing services to taxonomists for standard genome sequencing and annotation.</title>
        <authorList>
            <consortium name="The Broad Institute Genomics Platform"/>
            <consortium name="The Broad Institute Genome Sequencing Center for Infectious Disease"/>
            <person name="Wu L."/>
            <person name="Ma J."/>
        </authorList>
    </citation>
    <scope>NUCLEOTIDE SEQUENCE [LARGE SCALE GENOMIC DNA]</scope>
    <source>
        <strain evidence="15">CCUG 52537</strain>
    </source>
</reference>
<dbReference type="Pfam" id="PF00512">
    <property type="entry name" value="HisKA"/>
    <property type="match status" value="1"/>
</dbReference>
<evidence type="ECO:0000259" key="12">
    <source>
        <dbReference type="PROSITE" id="PS50109"/>
    </source>
</evidence>
<evidence type="ECO:0000256" key="11">
    <source>
        <dbReference type="SAM" id="Phobius"/>
    </source>
</evidence>
<dbReference type="CDD" id="cd00082">
    <property type="entry name" value="HisKA"/>
    <property type="match status" value="1"/>
</dbReference>
<keyword evidence="7" id="KW-0418">Kinase</keyword>
<proteinExistence type="predicted"/>
<dbReference type="Pfam" id="PF02518">
    <property type="entry name" value="HATPase_c"/>
    <property type="match status" value="1"/>
</dbReference>
<keyword evidence="9" id="KW-0902">Two-component regulatory system</keyword>
<feature type="domain" description="Histidine kinase" evidence="12">
    <location>
        <begin position="309"/>
        <end position="530"/>
    </location>
</feature>
<evidence type="ECO:0000313" key="15">
    <source>
        <dbReference type="Proteomes" id="UP001597124"/>
    </source>
</evidence>
<dbReference type="SMART" id="SM00304">
    <property type="entry name" value="HAMP"/>
    <property type="match status" value="1"/>
</dbReference>
<sequence length="530" mass="57889">MASATALTRSSEGGRDDTQLRWSRGWSLTARILAVNMFAVLMLAGGIIYLDSFRERMLERRAEEAGVAADLMAAAVSERMLQAPNRLAPMLERFGKTTDARLRIYDRQGARVLDSWALTGPTFTLRDPNAEPLRKDVARFLDRLIEGAVGARQFARFAEPTPDIRSAWPEAETALAGKSVATAIRFAPDRTIVITAAAPLADGSVLHMTIDARDVTRGVRDERLTLFVIFLGVLLLSLLLSSFLARTIVRPLRRLAIAAQRVRLGRAREVTIPRFQKRRDEIGALSRTLSDMTAALRARIDATEAFAADVAHEIKNPLASLRSAVDAMGNVKDPELSARLLTVVRDDVQRIDRLISDISDASRLDAELSRVRFERIDLGVMLATLMSIYETQPATAGVTLAFARPQFGSAVVNGDGSRLAQVARNLIDNAISFSPSGGLVQVTVARVGERVLMRVDDDGPGLPAEGINRIFERFYSERPEGEAFGKHSGLGLAIAKAIVEAHDGTIAAENRIERDEVKGARFTVSLPATQ</sequence>
<dbReference type="InterPro" id="IPR004358">
    <property type="entry name" value="Sig_transdc_His_kin-like_C"/>
</dbReference>
<dbReference type="Gene3D" id="6.10.340.10">
    <property type="match status" value="1"/>
</dbReference>
<evidence type="ECO:0000259" key="13">
    <source>
        <dbReference type="PROSITE" id="PS50885"/>
    </source>
</evidence>
<feature type="domain" description="HAMP" evidence="13">
    <location>
        <begin position="246"/>
        <end position="301"/>
    </location>
</feature>
<dbReference type="InterPro" id="IPR025908">
    <property type="entry name" value="Sensor_TM1"/>
</dbReference>
<comment type="catalytic activity">
    <reaction evidence="1">
        <text>ATP + protein L-histidine = ADP + protein N-phospho-L-histidine.</text>
        <dbReference type="EC" id="2.7.13.3"/>
    </reaction>
</comment>
<dbReference type="EMBL" id="JBHTIK010000007">
    <property type="protein sequence ID" value="MFD0849145.1"/>
    <property type="molecule type" value="Genomic_DNA"/>
</dbReference>
<keyword evidence="15" id="KW-1185">Reference proteome</keyword>
<dbReference type="Pfam" id="PF13756">
    <property type="entry name" value="Stimulus_sens_1"/>
    <property type="match status" value="1"/>
</dbReference>
<dbReference type="Pfam" id="PF00672">
    <property type="entry name" value="HAMP"/>
    <property type="match status" value="1"/>
</dbReference>
<organism evidence="14 15">
    <name type="scientific">Sphingosinicella xenopeptidilytica</name>
    <dbReference type="NCBI Taxonomy" id="364098"/>
    <lineage>
        <taxon>Bacteria</taxon>
        <taxon>Pseudomonadati</taxon>
        <taxon>Pseudomonadota</taxon>
        <taxon>Alphaproteobacteria</taxon>
        <taxon>Sphingomonadales</taxon>
        <taxon>Sphingosinicellaceae</taxon>
        <taxon>Sphingosinicella</taxon>
    </lineage>
</organism>
<dbReference type="InterPro" id="IPR003660">
    <property type="entry name" value="HAMP_dom"/>
</dbReference>
<evidence type="ECO:0000256" key="7">
    <source>
        <dbReference type="ARBA" id="ARBA00022777"/>
    </source>
</evidence>
<dbReference type="PANTHER" id="PTHR45436">
    <property type="entry name" value="SENSOR HISTIDINE KINASE YKOH"/>
    <property type="match status" value="1"/>
</dbReference>
<dbReference type="PRINTS" id="PR00344">
    <property type="entry name" value="BCTRLSENSOR"/>
</dbReference>
<keyword evidence="5" id="KW-0808">Transferase</keyword>
<dbReference type="InterPro" id="IPR025919">
    <property type="entry name" value="Stimulus_sens_dom"/>
</dbReference>
<evidence type="ECO:0000256" key="3">
    <source>
        <dbReference type="ARBA" id="ARBA00012438"/>
    </source>
</evidence>
<name>A0ABW3C3T4_SPHXN</name>
<comment type="subcellular location">
    <subcellularLocation>
        <location evidence="2">Membrane</location>
    </subcellularLocation>
</comment>
<evidence type="ECO:0000313" key="14">
    <source>
        <dbReference type="EMBL" id="MFD0849145.1"/>
    </source>
</evidence>
<keyword evidence="6 11" id="KW-0812">Transmembrane</keyword>
<evidence type="ECO:0000256" key="1">
    <source>
        <dbReference type="ARBA" id="ARBA00000085"/>
    </source>
</evidence>
<dbReference type="Gene3D" id="1.10.287.130">
    <property type="match status" value="1"/>
</dbReference>
<evidence type="ECO:0000256" key="6">
    <source>
        <dbReference type="ARBA" id="ARBA00022692"/>
    </source>
</evidence>
<protein>
    <recommendedName>
        <fullName evidence="3">histidine kinase</fullName>
        <ecNumber evidence="3">2.7.13.3</ecNumber>
    </recommendedName>
</protein>
<dbReference type="SMART" id="SM00388">
    <property type="entry name" value="HisKA"/>
    <property type="match status" value="1"/>
</dbReference>
<dbReference type="PANTHER" id="PTHR45436:SF5">
    <property type="entry name" value="SENSOR HISTIDINE KINASE TRCS"/>
    <property type="match status" value="1"/>
</dbReference>
<evidence type="ECO:0000256" key="10">
    <source>
        <dbReference type="ARBA" id="ARBA00023136"/>
    </source>
</evidence>
<evidence type="ECO:0000256" key="9">
    <source>
        <dbReference type="ARBA" id="ARBA00023012"/>
    </source>
</evidence>
<dbReference type="EC" id="2.7.13.3" evidence="3"/>
<feature type="transmembrane region" description="Helical" evidence="11">
    <location>
        <begin position="224"/>
        <end position="245"/>
    </location>
</feature>
<dbReference type="SUPFAM" id="SSF47384">
    <property type="entry name" value="Homodimeric domain of signal transducing histidine kinase"/>
    <property type="match status" value="1"/>
</dbReference>
<accession>A0ABW3C3T4</accession>
<gene>
    <name evidence="14" type="ORF">ACFQ00_12480</name>
</gene>
<keyword evidence="10 11" id="KW-0472">Membrane</keyword>
<comment type="caution">
    <text evidence="14">The sequence shown here is derived from an EMBL/GenBank/DDBJ whole genome shotgun (WGS) entry which is preliminary data.</text>
</comment>
<evidence type="ECO:0000256" key="2">
    <source>
        <dbReference type="ARBA" id="ARBA00004370"/>
    </source>
</evidence>
<keyword evidence="8 11" id="KW-1133">Transmembrane helix</keyword>